<evidence type="ECO:0000256" key="6">
    <source>
        <dbReference type="ARBA" id="ARBA00005274"/>
    </source>
</evidence>
<dbReference type="FunFam" id="1.10.287.1490:FF:000004">
    <property type="entry name" value="nucleoprotein TPR isoform X2"/>
    <property type="match status" value="1"/>
</dbReference>
<keyword evidence="22" id="KW-0131">Cell cycle</keyword>
<dbReference type="InterPro" id="IPR012929">
    <property type="entry name" value="Nucleoprot-TPR/MLP1-2_dom"/>
</dbReference>
<evidence type="ECO:0000256" key="7">
    <source>
        <dbReference type="ARBA" id="ARBA00019789"/>
    </source>
</evidence>
<evidence type="ECO:0000256" key="23">
    <source>
        <dbReference type="ARBA" id="ARBA00023328"/>
    </source>
</evidence>
<dbReference type="PANTHER" id="PTHR18898">
    <property type="entry name" value="NUCLEOPROTEIN TPR-RELATED"/>
    <property type="match status" value="1"/>
</dbReference>
<feature type="domain" description="Nucleoprotein TPR/MPL1" evidence="28">
    <location>
        <begin position="81"/>
        <end position="159"/>
    </location>
</feature>
<feature type="coiled-coil region" evidence="25">
    <location>
        <begin position="729"/>
        <end position="1048"/>
    </location>
</feature>
<feature type="region of interest" description="Disordered" evidence="26">
    <location>
        <begin position="1661"/>
        <end position="1683"/>
    </location>
</feature>
<dbReference type="InterPro" id="IPR057577">
    <property type="entry name" value="Nucleoprot-TPR/MLP1_dom"/>
</dbReference>
<feature type="compositionally biased region" description="Low complexity" evidence="26">
    <location>
        <begin position="1522"/>
        <end position="1533"/>
    </location>
</feature>
<feature type="coiled-coil region" evidence="25">
    <location>
        <begin position="1115"/>
        <end position="1310"/>
    </location>
</feature>
<name>A0A8C2ISR6_CYPCA</name>
<keyword evidence="19" id="KW-0472">Membrane</keyword>
<feature type="compositionally biased region" description="Polar residues" evidence="26">
    <location>
        <begin position="1721"/>
        <end position="1730"/>
    </location>
</feature>
<dbReference type="GO" id="GO:0005819">
    <property type="term" value="C:spindle"/>
    <property type="evidence" value="ECO:0007669"/>
    <property type="project" value="UniProtKB-SubCell"/>
</dbReference>
<evidence type="ECO:0000256" key="3">
    <source>
        <dbReference type="ARBA" id="ARBA00004567"/>
    </source>
</evidence>
<evidence type="ECO:0000256" key="20">
    <source>
        <dbReference type="ARBA" id="ARBA00023212"/>
    </source>
</evidence>
<evidence type="ECO:0000256" key="8">
    <source>
        <dbReference type="ARBA" id="ARBA00022448"/>
    </source>
</evidence>
<comment type="similarity">
    <text evidence="6">Belongs to the TPR family.</text>
</comment>
<dbReference type="GO" id="GO:0051301">
    <property type="term" value="P:cell division"/>
    <property type="evidence" value="ECO:0007669"/>
    <property type="project" value="UniProtKB-KW"/>
</dbReference>
<evidence type="ECO:0000256" key="15">
    <source>
        <dbReference type="ARBA" id="ARBA00022927"/>
    </source>
</evidence>
<keyword evidence="9" id="KW-0158">Chromosome</keyword>
<keyword evidence="15" id="KW-0653">Protein transport</keyword>
<protein>
    <recommendedName>
        <fullName evidence="7">Nucleoprotein TPR</fullName>
    </recommendedName>
    <alternativeName>
        <fullName evidence="24">NPC-associated intranuclear protein</fullName>
    </alternativeName>
</protein>
<dbReference type="GO" id="GO:0006606">
    <property type="term" value="P:protein import into nucleus"/>
    <property type="evidence" value="ECO:0007669"/>
    <property type="project" value="InterPro"/>
</dbReference>
<dbReference type="Pfam" id="PF25785">
    <property type="entry name" value="TPR"/>
    <property type="match status" value="1"/>
</dbReference>
<feature type="coiled-coil region" evidence="25">
    <location>
        <begin position="576"/>
        <end position="677"/>
    </location>
</feature>
<feature type="compositionally biased region" description="Low complexity" evidence="26">
    <location>
        <begin position="1941"/>
        <end position="1953"/>
    </location>
</feature>
<feature type="region of interest" description="Disordered" evidence="26">
    <location>
        <begin position="1501"/>
        <end position="1624"/>
    </location>
</feature>
<keyword evidence="14" id="KW-0995">Kinetochore</keyword>
<evidence type="ECO:0000256" key="2">
    <source>
        <dbReference type="ARBA" id="ARBA00004335"/>
    </source>
</evidence>
<dbReference type="Pfam" id="PF25481">
    <property type="entry name" value="Nucleoprot-TPR"/>
    <property type="match status" value="1"/>
</dbReference>
<evidence type="ECO:0000256" key="17">
    <source>
        <dbReference type="ARBA" id="ARBA00023054"/>
    </source>
</evidence>
<evidence type="ECO:0000256" key="10">
    <source>
        <dbReference type="ARBA" id="ARBA00022490"/>
    </source>
</evidence>
<keyword evidence="23" id="KW-0137">Centromere</keyword>
<evidence type="ECO:0000259" key="28">
    <source>
        <dbReference type="Pfam" id="PF25481"/>
    </source>
</evidence>
<keyword evidence="8" id="KW-0813">Transport</keyword>
<dbReference type="InterPro" id="IPR057974">
    <property type="entry name" value="NUA/TPR/MLP1-2-like_dom"/>
</dbReference>
<feature type="region of interest" description="Disordered" evidence="26">
    <location>
        <begin position="1705"/>
        <end position="1734"/>
    </location>
</feature>
<keyword evidence="16" id="KW-0811">Translocation</keyword>
<evidence type="ECO:0000259" key="29">
    <source>
        <dbReference type="Pfam" id="PF25785"/>
    </source>
</evidence>
<evidence type="ECO:0000313" key="31">
    <source>
        <dbReference type="Proteomes" id="UP000694701"/>
    </source>
</evidence>
<evidence type="ECO:0000313" key="30">
    <source>
        <dbReference type="Ensembl" id="ENSCCRP00020084195.1"/>
    </source>
</evidence>
<keyword evidence="11" id="KW-0132">Cell division</keyword>
<dbReference type="GO" id="GO:1901673">
    <property type="term" value="P:regulation of mitotic spindle assembly"/>
    <property type="evidence" value="ECO:0007669"/>
    <property type="project" value="TreeGrafter"/>
</dbReference>
<evidence type="ECO:0000256" key="11">
    <source>
        <dbReference type="ARBA" id="ARBA00022618"/>
    </source>
</evidence>
<evidence type="ECO:0000256" key="4">
    <source>
        <dbReference type="ARBA" id="ARBA00004620"/>
    </source>
</evidence>
<dbReference type="GO" id="GO:0000776">
    <property type="term" value="C:kinetochore"/>
    <property type="evidence" value="ECO:0007669"/>
    <property type="project" value="UniProtKB-KW"/>
</dbReference>
<dbReference type="Proteomes" id="UP000694701">
    <property type="component" value="Unplaced"/>
</dbReference>
<evidence type="ECO:0000256" key="13">
    <source>
        <dbReference type="ARBA" id="ARBA00022816"/>
    </source>
</evidence>
<keyword evidence="21" id="KW-0539">Nucleus</keyword>
<evidence type="ECO:0000256" key="25">
    <source>
        <dbReference type="SAM" id="Coils"/>
    </source>
</evidence>
<evidence type="ECO:0000259" key="27">
    <source>
        <dbReference type="Pfam" id="PF07926"/>
    </source>
</evidence>
<feature type="domain" description="NUA/TPR/MLP1-2-like" evidence="29">
    <location>
        <begin position="379"/>
        <end position="478"/>
    </location>
</feature>
<evidence type="ECO:0000256" key="21">
    <source>
        <dbReference type="ARBA" id="ARBA00023242"/>
    </source>
</evidence>
<sequence>MADVLQQILERSEISKLPKTVLTKLEKYISEQQCEVDCLKAQQEQYRVDNGKDLKRLNDRLVEVSSEKMQFQLKLDESEATEVSIKYKEKRMEQEKDLLQNQVTWLNTELKAKSEELLSLSRQKGSEILELQCNLNNKEDEIARLQDQVTSLKASNEKLQRQAEEMITKMREAKQQQASLEEKFSNELNANIKLSNLYKGAAADAEAKSEELSRAVDELHKLLKDAGEAHKALEVKMAELESCKDKEIAELKEKISSQEKELDNANELLSDSKHRGTASILSEEQVTTMSPTAAAVAKIIKPGMKLTEIYTAYVESQEQLQREKLENKRLHKYLDDIVQEMEEKAPILKRQREEYERLQKSVSSLSAKLEQEIHRLQKEADESNKRASVLERDNQRFEVQLADMSQQVRVLLIELEEARGNHVMREEDEVCSADVSSTSEVISQHLVTFRSVEELQQQNQRLLVALRDLSEEKEKDERSEVEKYLEELQRELEQLKEKRAQDLQKVDAVARQRDMFRMLLTQATGVTFPQGAGNEELMLTSTPRRSPAVTPTAGTPTGLVATVIESTESVEAKAALKQLQEVFVAYKKEKTESEKALAEQSEKLQDQVTELHSENTKISTQLEFTSKRYEMLQDNVEGYRKEIASLNEKSQKQAAAIQQSEQTIHTLNQDLRAAAEKLSISETVNLRKERDMLKMVEIRLTQEKESFQAQQLGQNMLLTNLKSIQATLERSETETRQRLTAQIEKQEREIAQLQKRLENEVEQKHLLARNQDMQLMDVKKQLETQTSQYHRTREQLSAAQLELNNLKLQMSSRESRLVSPTGSEDDMEALRAQLKQAESKVEELAEQLKNTTASMEQYKAMSLSLEESLDKEKQVTEQVRSSVQTQVEAAQEEYKQLEQKLLEADKEKQSLLEEKSKAVAAVEQELNELKKSLSSLQAEHQSVLERAAVATAQEQQAILDSQEQAKMAAEAQDKYEREMLLHAADVEALQAAKAQVLQAAHLRQQLEEKVQSTSAQLLEARVSWEEQEKILKEEQSKLESRCEDLQSQNTLLHEQIQTLSGQMASQLQRATSESPLNVSLTEEGKSQEQLLEILRFVRREKEIAESRFEVVQGESLRHRLRVEHLERELKDAQESLNAEREKMQVTAKTLTQHDELMKKTETMNVLMETNKMLREEKKKLEQELQDTQAKVRKLESDILPMQESNAELSEKSGMLQAEKKLLEEDIKRWKARTQHLVSQQKDTDPEEYKRLHSEREAHLKRIQQLVEETSRLKAEASRLNGSLTMMQSQLQNLRDNLGKVMGERDNLKKDQEAKNLDIQEKLKTITQVKKIGRRYKTQYEELKVEYDKVPASAPAQDQEAQQASAQELQALKESLNQSENRTRELEVFFCPLQTVGERETEAHNAQEQASRLQVELMRLRQEVQEKSSQEERLKQQLTEKEERTKKAIVMAKQKISVKGQLQKENEELKQQKDELEVRVSALKSQYEGRLSRQERELRDLREQQERHGEQRDEPPEQGSSKTQEPQRTTEQRQISLKSTPVAERGSASTSEPPTANIKPTPLAATPSKPPAIPGNKSTPRASIKPMITPAPVPTPTPTATVMPTTQVESQEPMQSSEGPLEHVTVYGSASGSVRSTSPNVQTTLAQPLLTVQQQSQATAFIQPTQQQTQPPAEPSNQEPPAAVMLPNSQLDRPLSTSAGIWMSASSSSALSKRPREEEQESMSADTQSQDEPNDTPICKRVRIHRVGLEVSQDFFFFLFLYCLECVFQKITCMCLQRLPVRRPSVGRGLQLSSGMASSAVSRFLDDDRMVPSTPTLPPPRSDGFAEAIHSPQVAGVSRFRFGPSDDLPQTSSSHSDLGQLTSQGSLGMYESSVFLGAHEEESGGRSVPTTPLQIAAPGTSVLCAYIKITVSDKYFCSTEASLEAVSQTEGEELAQPSDEASLPSTSQEPSSSSAGKNKHLNYANLQYLISVSQTLRLSLSLSFRHKQLSAS</sequence>
<comment type="subcellular location">
    <subcellularLocation>
        <location evidence="5">Chromosome</location>
        <location evidence="5">Centromere</location>
        <location evidence="5">Kinetochore</location>
    </subcellularLocation>
    <subcellularLocation>
        <location evidence="1">Cytoplasm</location>
        <location evidence="1">Cytoskeleton</location>
        <location evidence="1">Spindle</location>
    </subcellularLocation>
    <subcellularLocation>
        <location evidence="2">Nucleus membrane</location>
        <topology evidence="2">Peripheral membrane protein</topology>
        <orientation evidence="2">Cytoplasmic side</orientation>
    </subcellularLocation>
    <subcellularLocation>
        <location evidence="4">Nucleus membrane</location>
        <topology evidence="4">Peripheral membrane protein</topology>
        <orientation evidence="4">Nucleoplasmic side</orientation>
    </subcellularLocation>
    <subcellularLocation>
        <location evidence="3">Nucleus</location>
        <location evidence="3">Nuclear pore complex</location>
    </subcellularLocation>
</comment>
<evidence type="ECO:0000256" key="1">
    <source>
        <dbReference type="ARBA" id="ARBA00004186"/>
    </source>
</evidence>
<evidence type="ECO:0000256" key="16">
    <source>
        <dbReference type="ARBA" id="ARBA00023010"/>
    </source>
</evidence>
<keyword evidence="10" id="KW-0963">Cytoplasm</keyword>
<evidence type="ECO:0000256" key="22">
    <source>
        <dbReference type="ARBA" id="ARBA00023306"/>
    </source>
</evidence>
<dbReference type="GO" id="GO:0017056">
    <property type="term" value="F:structural constituent of nuclear pore"/>
    <property type="evidence" value="ECO:0007669"/>
    <property type="project" value="TreeGrafter"/>
</dbReference>
<feature type="compositionally biased region" description="Low complexity" evidence="26">
    <location>
        <begin position="1661"/>
        <end position="1670"/>
    </location>
</feature>
<accession>A0A8C2ISR6</accession>
<keyword evidence="13" id="KW-0509">mRNA transport</keyword>
<evidence type="ECO:0000256" key="5">
    <source>
        <dbReference type="ARBA" id="ARBA00004629"/>
    </source>
</evidence>
<feature type="coiled-coil region" evidence="25">
    <location>
        <begin position="452"/>
        <end position="512"/>
    </location>
</feature>
<keyword evidence="20" id="KW-0206">Cytoskeleton</keyword>
<keyword evidence="12" id="KW-0498">Mitosis</keyword>
<proteinExistence type="inferred from homology"/>
<gene>
    <name evidence="30" type="primary">LOC109113037</name>
</gene>
<evidence type="ECO:0000256" key="14">
    <source>
        <dbReference type="ARBA" id="ARBA00022838"/>
    </source>
</evidence>
<dbReference type="GO" id="GO:0005643">
    <property type="term" value="C:nuclear pore"/>
    <property type="evidence" value="ECO:0007669"/>
    <property type="project" value="UniProtKB-SubCell"/>
</dbReference>
<feature type="region of interest" description="Disordered" evidence="26">
    <location>
        <begin position="1927"/>
        <end position="1956"/>
    </location>
</feature>
<keyword evidence="17 25" id="KW-0175">Coiled coil</keyword>
<dbReference type="Gene3D" id="1.10.287.1490">
    <property type="match status" value="1"/>
</dbReference>
<feature type="domain" description="Nucleoprotein TPR/MLP1-2" evidence="27">
    <location>
        <begin position="932"/>
        <end position="1059"/>
    </location>
</feature>
<evidence type="ECO:0000256" key="19">
    <source>
        <dbReference type="ARBA" id="ARBA00023136"/>
    </source>
</evidence>
<dbReference type="PANTHER" id="PTHR18898:SF4">
    <property type="entry name" value="NUCLEOPROTEIN TPR"/>
    <property type="match status" value="1"/>
</dbReference>
<feature type="compositionally biased region" description="Basic and acidic residues" evidence="26">
    <location>
        <begin position="1501"/>
        <end position="1514"/>
    </location>
</feature>
<dbReference type="GO" id="GO:0006406">
    <property type="term" value="P:mRNA export from nucleus"/>
    <property type="evidence" value="ECO:0007669"/>
    <property type="project" value="TreeGrafter"/>
</dbReference>
<evidence type="ECO:0000256" key="18">
    <source>
        <dbReference type="ARBA" id="ARBA00023132"/>
    </source>
</evidence>
<feature type="compositionally biased region" description="Polar residues" evidence="26">
    <location>
        <begin position="1606"/>
        <end position="1617"/>
    </location>
</feature>
<organism evidence="30 31">
    <name type="scientific">Cyprinus carpio</name>
    <name type="common">Common carp</name>
    <dbReference type="NCBI Taxonomy" id="7962"/>
    <lineage>
        <taxon>Eukaryota</taxon>
        <taxon>Metazoa</taxon>
        <taxon>Chordata</taxon>
        <taxon>Craniata</taxon>
        <taxon>Vertebrata</taxon>
        <taxon>Euteleostomi</taxon>
        <taxon>Actinopterygii</taxon>
        <taxon>Neopterygii</taxon>
        <taxon>Teleostei</taxon>
        <taxon>Ostariophysi</taxon>
        <taxon>Cypriniformes</taxon>
        <taxon>Cyprinidae</taxon>
        <taxon>Cyprininae</taxon>
        <taxon>Cyprinus</taxon>
    </lineage>
</organism>
<dbReference type="GO" id="GO:0031965">
    <property type="term" value="C:nuclear membrane"/>
    <property type="evidence" value="ECO:0007669"/>
    <property type="project" value="UniProtKB-SubCell"/>
</dbReference>
<dbReference type="GO" id="GO:0034399">
    <property type="term" value="C:nuclear periphery"/>
    <property type="evidence" value="ECO:0007669"/>
    <property type="project" value="UniProtKB-ARBA"/>
</dbReference>
<evidence type="ECO:0000256" key="12">
    <source>
        <dbReference type="ARBA" id="ARBA00022776"/>
    </source>
</evidence>
<reference evidence="30" key="1">
    <citation type="submission" date="2025-08" db="UniProtKB">
        <authorList>
            <consortium name="Ensembl"/>
        </authorList>
    </citation>
    <scope>IDENTIFICATION</scope>
</reference>
<dbReference type="Ensembl" id="ENSCCRT00020092118.1">
    <property type="protein sequence ID" value="ENSCCRP00020084195.1"/>
    <property type="gene ID" value="ENSCCRG00020038491.1"/>
</dbReference>
<feature type="coiled-coil region" evidence="25">
    <location>
        <begin position="338"/>
        <end position="421"/>
    </location>
</feature>
<dbReference type="Pfam" id="PF07926">
    <property type="entry name" value="TPR_MLP1_2"/>
    <property type="match status" value="1"/>
</dbReference>
<evidence type="ECO:0000256" key="24">
    <source>
        <dbReference type="ARBA" id="ARBA00077074"/>
    </source>
</evidence>
<evidence type="ECO:0000256" key="26">
    <source>
        <dbReference type="SAM" id="MobiDB-lite"/>
    </source>
</evidence>
<keyword evidence="18" id="KW-0906">Nuclear pore complex</keyword>
<evidence type="ECO:0000256" key="9">
    <source>
        <dbReference type="ARBA" id="ARBA00022454"/>
    </source>
</evidence>
<feature type="coiled-coil region" evidence="25">
    <location>
        <begin position="22"/>
        <end position="275"/>
    </location>
</feature>